<dbReference type="PANTHER" id="PTHR12035:SF123">
    <property type="entry name" value="IG-LIKE DOMAIN-CONTAINING PROTEIN"/>
    <property type="match status" value="1"/>
</dbReference>
<accession>A0A7J8CAX5</accession>
<dbReference type="InterPro" id="IPR051036">
    <property type="entry name" value="SIGLEC"/>
</dbReference>
<feature type="transmembrane region" description="Helical" evidence="5">
    <location>
        <begin position="125"/>
        <end position="149"/>
    </location>
</feature>
<dbReference type="InterPro" id="IPR036179">
    <property type="entry name" value="Ig-like_dom_sf"/>
</dbReference>
<name>A0A7J8CAX5_MOLMO</name>
<reference evidence="6 7" key="1">
    <citation type="journal article" date="2020" name="Nature">
        <title>Six reference-quality genomes reveal evolution of bat adaptations.</title>
        <authorList>
            <person name="Jebb D."/>
            <person name="Huang Z."/>
            <person name="Pippel M."/>
            <person name="Hughes G.M."/>
            <person name="Lavrichenko K."/>
            <person name="Devanna P."/>
            <person name="Winkler S."/>
            <person name="Jermiin L.S."/>
            <person name="Skirmuntt E.C."/>
            <person name="Katzourakis A."/>
            <person name="Burkitt-Gray L."/>
            <person name="Ray D.A."/>
            <person name="Sullivan K.A.M."/>
            <person name="Roscito J.G."/>
            <person name="Kirilenko B.M."/>
            <person name="Davalos L.M."/>
            <person name="Corthals A.P."/>
            <person name="Power M.L."/>
            <person name="Jones G."/>
            <person name="Ransome R.D."/>
            <person name="Dechmann D.K.N."/>
            <person name="Locatelli A.G."/>
            <person name="Puechmaille S.J."/>
            <person name="Fedrigo O."/>
            <person name="Jarvis E.D."/>
            <person name="Hiller M."/>
            <person name="Vernes S.C."/>
            <person name="Myers E.W."/>
            <person name="Teeling E.C."/>
        </authorList>
    </citation>
    <scope>NUCLEOTIDE SEQUENCE [LARGE SCALE GENOMIC DNA]</scope>
    <source>
        <strain evidence="6">MMolMol1</strain>
        <tissue evidence="6">Muscle</tissue>
    </source>
</reference>
<comment type="caution">
    <text evidence="6">The sequence shown here is derived from an EMBL/GenBank/DDBJ whole genome shotgun (WGS) entry which is preliminary data.</text>
</comment>
<dbReference type="SUPFAM" id="SSF48726">
    <property type="entry name" value="Immunoglobulin"/>
    <property type="match status" value="1"/>
</dbReference>
<sequence length="175" mass="19123">MGQVRNGIKERTHGWVLRATGLRRNEFLLFLGKTHEDPEGQDTGAAQRTFDSSVVTLTPGPQDHGANLTCRVTFPGAGVSTVKTIQLNVYAPQNLTIRVFRGNSTGIYLYLLVLFINLLGPRAQWVLVVIGQAAVITLLLLLVIIILTVKSCKGKAARATENMEYANIVPGRALR</sequence>
<dbReference type="Proteomes" id="UP000550707">
    <property type="component" value="Unassembled WGS sequence"/>
</dbReference>
<evidence type="ECO:0000313" key="6">
    <source>
        <dbReference type="EMBL" id="KAF6408024.1"/>
    </source>
</evidence>
<gene>
    <name evidence="6" type="ORF">HJG59_016522</name>
</gene>
<keyword evidence="7" id="KW-1185">Reference proteome</keyword>
<dbReference type="Gene3D" id="2.60.40.10">
    <property type="entry name" value="Immunoglobulins"/>
    <property type="match status" value="1"/>
</dbReference>
<evidence type="ECO:0000313" key="7">
    <source>
        <dbReference type="Proteomes" id="UP000550707"/>
    </source>
</evidence>
<evidence type="ECO:0000256" key="3">
    <source>
        <dbReference type="ARBA" id="ARBA00022989"/>
    </source>
</evidence>
<proteinExistence type="predicted"/>
<comment type="subcellular location">
    <subcellularLocation>
        <location evidence="1">Membrane</location>
        <topology evidence="1">Single-pass membrane protein</topology>
    </subcellularLocation>
</comment>
<evidence type="ECO:0000256" key="2">
    <source>
        <dbReference type="ARBA" id="ARBA00022692"/>
    </source>
</evidence>
<organism evidence="6 7">
    <name type="scientific">Molossus molossus</name>
    <name type="common">Pallas' mastiff bat</name>
    <name type="synonym">Vespertilio molossus</name>
    <dbReference type="NCBI Taxonomy" id="27622"/>
    <lineage>
        <taxon>Eukaryota</taxon>
        <taxon>Metazoa</taxon>
        <taxon>Chordata</taxon>
        <taxon>Craniata</taxon>
        <taxon>Vertebrata</taxon>
        <taxon>Euteleostomi</taxon>
        <taxon>Mammalia</taxon>
        <taxon>Eutheria</taxon>
        <taxon>Laurasiatheria</taxon>
        <taxon>Chiroptera</taxon>
        <taxon>Yangochiroptera</taxon>
        <taxon>Molossidae</taxon>
        <taxon>Molossus</taxon>
    </lineage>
</organism>
<dbReference type="GO" id="GO:0033691">
    <property type="term" value="F:sialic acid binding"/>
    <property type="evidence" value="ECO:0007669"/>
    <property type="project" value="TreeGrafter"/>
</dbReference>
<dbReference type="EMBL" id="JACASF010000021">
    <property type="protein sequence ID" value="KAF6408024.1"/>
    <property type="molecule type" value="Genomic_DNA"/>
</dbReference>
<protein>
    <submittedName>
        <fullName evidence="6">Uncharacterized protein</fullName>
    </submittedName>
</protein>
<dbReference type="InterPro" id="IPR013783">
    <property type="entry name" value="Ig-like_fold"/>
</dbReference>
<feature type="transmembrane region" description="Helical" evidence="5">
    <location>
        <begin position="100"/>
        <end position="119"/>
    </location>
</feature>
<evidence type="ECO:0000256" key="4">
    <source>
        <dbReference type="ARBA" id="ARBA00023136"/>
    </source>
</evidence>
<dbReference type="InParanoid" id="A0A7J8CAX5"/>
<dbReference type="AlphaFoldDB" id="A0A7J8CAX5"/>
<dbReference type="GO" id="GO:0007155">
    <property type="term" value="P:cell adhesion"/>
    <property type="evidence" value="ECO:0007669"/>
    <property type="project" value="TreeGrafter"/>
</dbReference>
<keyword evidence="3 5" id="KW-1133">Transmembrane helix</keyword>
<dbReference type="GO" id="GO:0005886">
    <property type="term" value="C:plasma membrane"/>
    <property type="evidence" value="ECO:0007669"/>
    <property type="project" value="TreeGrafter"/>
</dbReference>
<keyword evidence="2 5" id="KW-0812">Transmembrane</keyword>
<evidence type="ECO:0000256" key="5">
    <source>
        <dbReference type="SAM" id="Phobius"/>
    </source>
</evidence>
<evidence type="ECO:0000256" key="1">
    <source>
        <dbReference type="ARBA" id="ARBA00004167"/>
    </source>
</evidence>
<keyword evidence="4 5" id="KW-0472">Membrane</keyword>
<dbReference type="PANTHER" id="PTHR12035">
    <property type="entry name" value="SIALIC ACID BINDING IMMUNOGLOBULIN-LIKE LECTIN"/>
    <property type="match status" value="1"/>
</dbReference>